<dbReference type="WBParaSite" id="PDA_v2.g23694.t1">
    <property type="protein sequence ID" value="PDA_v2.g23694.t1"/>
    <property type="gene ID" value="PDA_v2.g23694"/>
</dbReference>
<name>A0A914Q967_9BILA</name>
<dbReference type="AlphaFoldDB" id="A0A914Q967"/>
<dbReference type="InterPro" id="IPR043129">
    <property type="entry name" value="ATPase_NBD"/>
</dbReference>
<keyword evidence="1" id="KW-1185">Reference proteome</keyword>
<accession>A0A914Q967</accession>
<sequence length="183" mass="21269">MRDFKVEEIKDILPTNLSKARFVFEKQHFSVIVFDENGKEYILEDSDGLEKTPIYISFTAKRPVIGKSAMETYDKKPEFVVFDLIKLCSVEKADIENPKWGFKFLKDGETLKIQMQTLDGEKEAEPAFLLALFFRNGINRISRKFGKRMEEIEIKFDGFIPNEILKNNFVKAGNLKKVKIVFV</sequence>
<dbReference type="Gene3D" id="3.30.420.40">
    <property type="match status" value="1"/>
</dbReference>
<dbReference type="SUPFAM" id="SSF53067">
    <property type="entry name" value="Actin-like ATPase domain"/>
    <property type="match status" value="1"/>
</dbReference>
<evidence type="ECO:0000313" key="1">
    <source>
        <dbReference type="Proteomes" id="UP000887578"/>
    </source>
</evidence>
<dbReference type="Proteomes" id="UP000887578">
    <property type="component" value="Unplaced"/>
</dbReference>
<organism evidence="1 2">
    <name type="scientific">Panagrolaimus davidi</name>
    <dbReference type="NCBI Taxonomy" id="227884"/>
    <lineage>
        <taxon>Eukaryota</taxon>
        <taxon>Metazoa</taxon>
        <taxon>Ecdysozoa</taxon>
        <taxon>Nematoda</taxon>
        <taxon>Chromadorea</taxon>
        <taxon>Rhabditida</taxon>
        <taxon>Tylenchina</taxon>
        <taxon>Panagrolaimomorpha</taxon>
        <taxon>Panagrolaimoidea</taxon>
        <taxon>Panagrolaimidae</taxon>
        <taxon>Panagrolaimus</taxon>
    </lineage>
</organism>
<protein>
    <submittedName>
        <fullName evidence="2">Uncharacterized protein</fullName>
    </submittedName>
</protein>
<reference evidence="2" key="1">
    <citation type="submission" date="2022-11" db="UniProtKB">
        <authorList>
            <consortium name="WormBaseParasite"/>
        </authorList>
    </citation>
    <scope>IDENTIFICATION</scope>
</reference>
<evidence type="ECO:0000313" key="2">
    <source>
        <dbReference type="WBParaSite" id="PDA_v2.g23694.t1"/>
    </source>
</evidence>
<proteinExistence type="predicted"/>